<reference evidence="2 3" key="1">
    <citation type="submission" date="2024-04" db="EMBL/GenBank/DDBJ databases">
        <title>draft genome sequnece of Paenibacillus filicis.</title>
        <authorList>
            <person name="Kim D.-U."/>
        </authorList>
    </citation>
    <scope>NUCLEOTIDE SEQUENCE [LARGE SCALE GENOMIC DNA]</scope>
    <source>
        <strain evidence="2 3">KACC14197</strain>
    </source>
</reference>
<evidence type="ECO:0000313" key="2">
    <source>
        <dbReference type="EMBL" id="MEK8132514.1"/>
    </source>
</evidence>
<protein>
    <submittedName>
        <fullName evidence="2">Uncharacterized protein</fullName>
    </submittedName>
</protein>
<feature type="transmembrane region" description="Helical" evidence="1">
    <location>
        <begin position="7"/>
        <end position="27"/>
    </location>
</feature>
<feature type="transmembrane region" description="Helical" evidence="1">
    <location>
        <begin position="39"/>
        <end position="58"/>
    </location>
</feature>
<dbReference type="Proteomes" id="UP001469365">
    <property type="component" value="Unassembled WGS sequence"/>
</dbReference>
<keyword evidence="1" id="KW-0812">Transmembrane</keyword>
<dbReference type="EMBL" id="JBBPCC010000031">
    <property type="protein sequence ID" value="MEK8132514.1"/>
    <property type="molecule type" value="Genomic_DNA"/>
</dbReference>
<feature type="transmembrane region" description="Helical" evidence="1">
    <location>
        <begin position="99"/>
        <end position="123"/>
    </location>
</feature>
<organism evidence="2 3">
    <name type="scientific">Paenibacillus filicis</name>
    <dbReference type="NCBI Taxonomy" id="669464"/>
    <lineage>
        <taxon>Bacteria</taxon>
        <taxon>Bacillati</taxon>
        <taxon>Bacillota</taxon>
        <taxon>Bacilli</taxon>
        <taxon>Bacillales</taxon>
        <taxon>Paenibacillaceae</taxon>
        <taxon>Paenibacillus</taxon>
    </lineage>
</organism>
<accession>A0ABU9DUG7</accession>
<evidence type="ECO:0000256" key="1">
    <source>
        <dbReference type="SAM" id="Phobius"/>
    </source>
</evidence>
<keyword evidence="1" id="KW-0472">Membrane</keyword>
<evidence type="ECO:0000313" key="3">
    <source>
        <dbReference type="Proteomes" id="UP001469365"/>
    </source>
</evidence>
<sequence length="247" mass="28010">MSNQRFYANLSLGIFAVLLIMTLGIFISYKPWTLPTGHWWVSLTAIVIAEVAALFSTLGNSRRRRAHPAVWSHLTMTFLYGTAVLAYTFIAWLLLGISFFSYALLHFVTFCLWIIGLLAATYYKHEVTSDEENRAVQTALIKQMLRGAMVVEQLLEGMGRPETAPLKKKAQELTERVRYSDPISHPSMTVLEESLLWQINELERCVRQLGREEDTAQVLKLSQQLVGDIMADLIKRNSELLALKSSS</sequence>
<feature type="transmembrane region" description="Helical" evidence="1">
    <location>
        <begin position="70"/>
        <end position="93"/>
    </location>
</feature>
<proteinExistence type="predicted"/>
<name>A0ABU9DUG7_9BACL</name>
<gene>
    <name evidence="2" type="ORF">WMW72_31920</name>
</gene>
<keyword evidence="3" id="KW-1185">Reference proteome</keyword>
<dbReference type="RefSeq" id="WP_341419647.1">
    <property type="nucleotide sequence ID" value="NZ_JBBPCC010000031.1"/>
</dbReference>
<keyword evidence="1" id="KW-1133">Transmembrane helix</keyword>
<comment type="caution">
    <text evidence="2">The sequence shown here is derived from an EMBL/GenBank/DDBJ whole genome shotgun (WGS) entry which is preliminary data.</text>
</comment>